<keyword evidence="2" id="KW-0472">Membrane</keyword>
<reference evidence="3 4" key="1">
    <citation type="submission" date="2019-02" db="EMBL/GenBank/DDBJ databases">
        <title>Genomic Encyclopedia of Archaeal and Bacterial Type Strains, Phase II (KMG-II): from individual species to whole genera.</title>
        <authorList>
            <person name="Goeker M."/>
        </authorList>
    </citation>
    <scope>NUCLEOTIDE SEQUENCE [LARGE SCALE GENOMIC DNA]</scope>
    <source>
        <strain evidence="3 4">DSM 18328</strain>
    </source>
</reference>
<comment type="caution">
    <text evidence="3">The sequence shown here is derived from an EMBL/GenBank/DDBJ whole genome shotgun (WGS) entry which is preliminary data.</text>
</comment>
<dbReference type="Proteomes" id="UP000291097">
    <property type="component" value="Unassembled WGS sequence"/>
</dbReference>
<accession>A0A482Y6K0</accession>
<evidence type="ECO:0000256" key="1">
    <source>
        <dbReference type="SAM" id="MobiDB-lite"/>
    </source>
</evidence>
<evidence type="ECO:0000256" key="2">
    <source>
        <dbReference type="SAM" id="Phobius"/>
    </source>
</evidence>
<name>A0A482Y6K0_9EURY</name>
<keyword evidence="2" id="KW-1133">Transmembrane helix</keyword>
<proteinExistence type="predicted"/>
<feature type="compositionally biased region" description="Acidic residues" evidence="1">
    <location>
        <begin position="79"/>
        <end position="89"/>
    </location>
</feature>
<feature type="region of interest" description="Disordered" evidence="1">
    <location>
        <begin position="74"/>
        <end position="97"/>
    </location>
</feature>
<evidence type="ECO:0000313" key="4">
    <source>
        <dbReference type="Proteomes" id="UP000291097"/>
    </source>
</evidence>
<dbReference type="EMBL" id="SHMP01000009">
    <property type="protein sequence ID" value="RZV06214.1"/>
    <property type="molecule type" value="Genomic_DNA"/>
</dbReference>
<protein>
    <submittedName>
        <fullName evidence="3">Uncharacterized protein</fullName>
    </submittedName>
</protein>
<gene>
    <name evidence="3" type="ORF">BDK88_4181</name>
</gene>
<organism evidence="3 4">
    <name type="scientific">Natrinema hispanicum</name>
    <dbReference type="NCBI Taxonomy" id="392421"/>
    <lineage>
        <taxon>Archaea</taxon>
        <taxon>Methanobacteriati</taxon>
        <taxon>Methanobacteriota</taxon>
        <taxon>Stenosarchaea group</taxon>
        <taxon>Halobacteria</taxon>
        <taxon>Halobacteriales</taxon>
        <taxon>Natrialbaceae</taxon>
        <taxon>Natrinema</taxon>
    </lineage>
</organism>
<sequence length="151" mass="16868">MIDTLRKTMFYLYGVPAYDVSGFWTTYQFTLIVQSITLAWLYNSTRGSVLRPMLYHSLGNLPALVSLSGRTSSRALEDAGNDERDDEYEHSEYQKQDGSQLRAEADGLCDAIGDGFRLCFDPVAGDASCSSADSCGDGRWWPTCFQCSRRT</sequence>
<feature type="transmembrane region" description="Helical" evidence="2">
    <location>
        <begin position="20"/>
        <end position="42"/>
    </location>
</feature>
<dbReference type="AlphaFoldDB" id="A0A482Y6K0"/>
<keyword evidence="2" id="KW-0812">Transmembrane</keyword>
<evidence type="ECO:0000313" key="3">
    <source>
        <dbReference type="EMBL" id="RZV06214.1"/>
    </source>
</evidence>